<feature type="signal peptide" evidence="2">
    <location>
        <begin position="1"/>
        <end position="22"/>
    </location>
</feature>
<dbReference type="SUPFAM" id="SSF50156">
    <property type="entry name" value="PDZ domain-like"/>
    <property type="match status" value="1"/>
</dbReference>
<dbReference type="Proteomes" id="UP001320876">
    <property type="component" value="Unassembled WGS sequence"/>
</dbReference>
<dbReference type="InterPro" id="IPR009003">
    <property type="entry name" value="Peptidase_S1_PA"/>
</dbReference>
<protein>
    <submittedName>
        <fullName evidence="4">S1C family serine protease</fullName>
    </submittedName>
</protein>
<dbReference type="InterPro" id="IPR041489">
    <property type="entry name" value="PDZ_6"/>
</dbReference>
<comment type="caution">
    <text evidence="4">The sequence shown here is derived from an EMBL/GenBank/DDBJ whole genome shotgun (WGS) entry which is preliminary data.</text>
</comment>
<dbReference type="RefSeq" id="WP_264489776.1">
    <property type="nucleotide sequence ID" value="NZ_JAPDDT010000016.1"/>
</dbReference>
<dbReference type="InterPro" id="IPR036034">
    <property type="entry name" value="PDZ_sf"/>
</dbReference>
<evidence type="ECO:0000256" key="2">
    <source>
        <dbReference type="SAM" id="SignalP"/>
    </source>
</evidence>
<dbReference type="PANTHER" id="PTHR22939:SF129">
    <property type="entry name" value="SERINE PROTEASE HTRA2, MITOCHONDRIAL"/>
    <property type="match status" value="1"/>
</dbReference>
<keyword evidence="4" id="KW-0378">Hydrolase</keyword>
<evidence type="ECO:0000256" key="1">
    <source>
        <dbReference type="ARBA" id="ARBA00010541"/>
    </source>
</evidence>
<dbReference type="Pfam" id="PF13365">
    <property type="entry name" value="Trypsin_2"/>
    <property type="match status" value="1"/>
</dbReference>
<accession>A0ABT3GQ70</accession>
<dbReference type="GO" id="GO:0006508">
    <property type="term" value="P:proteolysis"/>
    <property type="evidence" value="ECO:0007669"/>
    <property type="project" value="UniProtKB-KW"/>
</dbReference>
<dbReference type="Pfam" id="PF17820">
    <property type="entry name" value="PDZ_6"/>
    <property type="match status" value="1"/>
</dbReference>
<comment type="similarity">
    <text evidence="1">Belongs to the peptidase S1C family.</text>
</comment>
<dbReference type="Gene3D" id="2.30.42.10">
    <property type="match status" value="1"/>
</dbReference>
<evidence type="ECO:0000313" key="4">
    <source>
        <dbReference type="EMBL" id="MCW1925669.1"/>
    </source>
</evidence>
<evidence type="ECO:0000259" key="3">
    <source>
        <dbReference type="PROSITE" id="PS50106"/>
    </source>
</evidence>
<dbReference type="SUPFAM" id="SSF50494">
    <property type="entry name" value="Trypsin-like serine proteases"/>
    <property type="match status" value="1"/>
</dbReference>
<dbReference type="GO" id="GO:0008233">
    <property type="term" value="F:peptidase activity"/>
    <property type="evidence" value="ECO:0007669"/>
    <property type="project" value="UniProtKB-KW"/>
</dbReference>
<dbReference type="PANTHER" id="PTHR22939">
    <property type="entry name" value="SERINE PROTEASE FAMILY S1C HTRA-RELATED"/>
    <property type="match status" value="1"/>
</dbReference>
<keyword evidence="4" id="KW-0645">Protease</keyword>
<keyword evidence="5" id="KW-1185">Reference proteome</keyword>
<name>A0ABT3GQ70_9BACT</name>
<proteinExistence type="inferred from homology"/>
<gene>
    <name evidence="4" type="ORF">OKA05_24135</name>
</gene>
<dbReference type="PROSITE" id="PS50106">
    <property type="entry name" value="PDZ"/>
    <property type="match status" value="1"/>
</dbReference>
<reference evidence="4 5" key="1">
    <citation type="submission" date="2022-10" db="EMBL/GenBank/DDBJ databases">
        <title>Luteolibacter arcticus strain CCTCC AB 2014275, whole genome shotgun sequencing project.</title>
        <authorList>
            <person name="Zhao G."/>
            <person name="Shen L."/>
        </authorList>
    </citation>
    <scope>NUCLEOTIDE SEQUENCE [LARGE SCALE GENOMIC DNA]</scope>
    <source>
        <strain evidence="4 5">CCTCC AB 2014275</strain>
    </source>
</reference>
<sequence length="339" mass="37214">MKIPRLLLAGLKLVLGVTSATAADEPRPNVVAIQSFAKEDADKPQRESLGFVVEEDGFLLTNYQNLIDPASHLLLPVIRVVVPEEEKSETFEATVIGVEPTIGLGLLKIDAGRKLAKSNLSRSKIVQLDQPVRAIAAIKGGTAEEIQGTVAGLNNRECYQENLASTMFRTKLDIPVTGAGGPVYNSDGEVIAIYTGFKPEAVEGHVENEAETHVLPIALALNIYESIKHKKSHKSPWTGFSVRPLTTEEMKRFPTAKGHKGGLGIEYVWPGSPAEKMGILPGDILVQFSYNRILSVGDFQKWLYMYGVGHPVKLVVIRDGEYLVSDYMIEERPEWAKPK</sequence>
<dbReference type="EMBL" id="JAPDDT010000016">
    <property type="protein sequence ID" value="MCW1925669.1"/>
    <property type="molecule type" value="Genomic_DNA"/>
</dbReference>
<feature type="domain" description="PDZ" evidence="3">
    <location>
        <begin position="226"/>
        <end position="320"/>
    </location>
</feature>
<feature type="chain" id="PRO_5045642533" evidence="2">
    <location>
        <begin position="23"/>
        <end position="339"/>
    </location>
</feature>
<dbReference type="Gene3D" id="2.40.10.120">
    <property type="match status" value="1"/>
</dbReference>
<organism evidence="4 5">
    <name type="scientific">Luteolibacter arcticus</name>
    <dbReference type="NCBI Taxonomy" id="1581411"/>
    <lineage>
        <taxon>Bacteria</taxon>
        <taxon>Pseudomonadati</taxon>
        <taxon>Verrucomicrobiota</taxon>
        <taxon>Verrucomicrobiia</taxon>
        <taxon>Verrucomicrobiales</taxon>
        <taxon>Verrucomicrobiaceae</taxon>
        <taxon>Luteolibacter</taxon>
    </lineage>
</organism>
<evidence type="ECO:0000313" key="5">
    <source>
        <dbReference type="Proteomes" id="UP001320876"/>
    </source>
</evidence>
<keyword evidence="2" id="KW-0732">Signal</keyword>
<dbReference type="InterPro" id="IPR001478">
    <property type="entry name" value="PDZ"/>
</dbReference>